<reference evidence="3 4" key="1">
    <citation type="submission" date="2013-12" db="EMBL/GenBank/DDBJ databases">
        <title>Ecological redundancy of diverse viral populations within a natural community.</title>
        <authorList>
            <person name="Gregory A.C."/>
            <person name="LaButti K."/>
            <person name="Copeland A."/>
            <person name="Woyke T."/>
            <person name="Sullivan M.B."/>
        </authorList>
    </citation>
    <scope>NUCLEOTIDE SEQUENCE [LARGE SCALE GENOMIC DNA]</scope>
    <source>
        <strain evidence="3">Syn7803C43</strain>
    </source>
</reference>
<dbReference type="PROSITE" id="PS00018">
    <property type="entry name" value="EF_HAND_1"/>
    <property type="match status" value="1"/>
</dbReference>
<dbReference type="SUPFAM" id="SSF53955">
    <property type="entry name" value="Lysozyme-like"/>
    <property type="match status" value="1"/>
</dbReference>
<feature type="domain" description="Transglycosylase SLT" evidence="2">
    <location>
        <begin position="615"/>
        <end position="664"/>
    </location>
</feature>
<organism evidence="3 4">
    <name type="scientific">Synechococcus phage ACG-2014c</name>
    <dbReference type="NCBI Taxonomy" id="1079998"/>
    <lineage>
        <taxon>Viruses</taxon>
        <taxon>Duplodnaviria</taxon>
        <taxon>Heunggongvirae</taxon>
        <taxon>Uroviricota</taxon>
        <taxon>Caudoviricetes</taxon>
        <taxon>Pantevenvirales</taxon>
        <taxon>Kyanoviridae</taxon>
        <taxon>Namakavirus</taxon>
        <taxon>Namakavirus smbcm6</taxon>
    </lineage>
</organism>
<feature type="compositionally biased region" description="Low complexity" evidence="1">
    <location>
        <begin position="874"/>
        <end position="913"/>
    </location>
</feature>
<dbReference type="EMBL" id="KJ019027">
    <property type="protein sequence ID" value="AIX14403.1"/>
    <property type="molecule type" value="Genomic_DNA"/>
</dbReference>
<evidence type="ECO:0000259" key="2">
    <source>
        <dbReference type="Pfam" id="PF01464"/>
    </source>
</evidence>
<feature type="region of interest" description="Disordered" evidence="1">
    <location>
        <begin position="959"/>
        <end position="979"/>
    </location>
</feature>
<dbReference type="Pfam" id="PF01464">
    <property type="entry name" value="SLT"/>
    <property type="match status" value="1"/>
</dbReference>
<proteinExistence type="predicted"/>
<sequence>MATQVKKSAKINLYKFVTPVKVTGKTEDAALIKVQNSTTGALNNLGKTLNSLGKVLTEFRDNQTKLLKSFEATAPKKFIPKFNQSKVKDPFVKQEEEQGSSNEAPGWLEAIFNLVKDFIQLAVVGPALAWLSDPENRQSIVDALDTIGKIFEVIGGFITDRVKGAIDGLYDFFNEDSSWWEKLTGFFKGFGNFALLMIGIRWITNPVKMVKDVGRVIKTFWNVLKFLGKGLLKRGFGGGAGGASRRRGGRPRGGRRGGLVKGLLTTAAVIGTGVVASNMMSGDDEKAKGGKVKQRARGGFINGPQSGYPVSMDGGKSTSFIGHGLEYVAQKASGGFVVPINTPATKNNPRLMGSRMNEASRMGYNLSGMMKGFDGGGEYNKHGKPSGAAARRSRNEEKHFSKLFMAAGGELAKLGDGTKLVNAPGGYCTTGVLDTAGANNAKIGAPHVATGRDPNNPRGLLAQAVKNYGYAALNIGSKKKITSPYGHVNVKEMNFPQWKKAVKGNKVPSGSLVFSTRHGDWNNSAGSSGNDSAIAKNGGRKLWSGHWQRVTDGVGAVYGAGTRKVVALVHPAGHSGGYDGKGNSGNGGAEMALSGVAKARVGNDKEFLKEVKRVSSKLNINPADLLGLMASESGLNPQARNKSGATGLIQFMPDTARELGTTTRDLYNMNRVGQMKYVEKFLLKTLPKGASLGQMYAAVYLPAFAKKDSDYVLAKKGGFTDSWGKHPAKWYTHNKGLDQNNDGSITIGELGERIRKKKKEFGISGGSTGSFTGDSSDIASTDANGNVIDGIGNVPSNPMEALSNFQSGLLSAFGIDSTSSTSGASSGASQAGGAASSTTGQGQDKLGPNHMRSGGGAGTPGAGAAGDSVSDTKPGSTSGASSVGGTSPPAIPPAASTSGASSTSPVGSTSSNSLVSQTGKNLKVKQQRQQMANQNLAAVSAVAAQQNQRVQALAVATAQPQAQAKAPKPKVISSGGGSRLDLISQLNSTNNPMRSNF</sequence>
<feature type="region of interest" description="Disordered" evidence="1">
    <location>
        <begin position="817"/>
        <end position="922"/>
    </location>
</feature>
<protein>
    <recommendedName>
        <fullName evidence="2">Transglycosylase SLT domain-containing protein</fullName>
    </recommendedName>
</protein>
<accession>A0A0E3EL52</accession>
<dbReference type="OrthoDB" id="7106at10239"/>
<gene>
    <name evidence="3" type="ORF">Syn7803C43_8</name>
</gene>
<evidence type="ECO:0000313" key="4">
    <source>
        <dbReference type="Proteomes" id="UP000185279"/>
    </source>
</evidence>
<feature type="compositionally biased region" description="Gly residues" evidence="1">
    <location>
        <begin position="853"/>
        <end position="864"/>
    </location>
</feature>
<dbReference type="Gene3D" id="1.10.530.10">
    <property type="match status" value="1"/>
</dbReference>
<evidence type="ECO:0000313" key="3">
    <source>
        <dbReference type="EMBL" id="AIX14403.1"/>
    </source>
</evidence>
<dbReference type="InterPro" id="IPR008258">
    <property type="entry name" value="Transglycosylase_SLT_dom_1"/>
</dbReference>
<evidence type="ECO:0000256" key="1">
    <source>
        <dbReference type="SAM" id="MobiDB-lite"/>
    </source>
</evidence>
<dbReference type="Proteomes" id="UP000185279">
    <property type="component" value="Segment"/>
</dbReference>
<name>A0A0E3EL52_9CAUD</name>
<dbReference type="InterPro" id="IPR018247">
    <property type="entry name" value="EF_Hand_1_Ca_BS"/>
</dbReference>
<dbReference type="RefSeq" id="YP_007001736.1">
    <property type="nucleotide sequence ID" value="NC_019444.1"/>
</dbReference>
<feature type="region of interest" description="Disordered" evidence="1">
    <location>
        <begin position="238"/>
        <end position="258"/>
    </location>
</feature>
<feature type="compositionally biased region" description="Low complexity" evidence="1">
    <location>
        <begin position="817"/>
        <end position="843"/>
    </location>
</feature>
<feature type="compositionally biased region" description="Low complexity" evidence="1">
    <location>
        <begin position="959"/>
        <end position="971"/>
    </location>
</feature>
<feature type="region of interest" description="Disordered" evidence="1">
    <location>
        <begin position="282"/>
        <end position="308"/>
    </location>
</feature>
<dbReference type="InterPro" id="IPR023346">
    <property type="entry name" value="Lysozyme-like_dom_sf"/>
</dbReference>
<feature type="compositionally biased region" description="Basic residues" evidence="1">
    <location>
        <begin position="244"/>
        <end position="255"/>
    </location>
</feature>